<dbReference type="InterPro" id="IPR039913">
    <property type="entry name" value="RPAP1/Rba50"/>
</dbReference>
<gene>
    <name evidence="2" type="ORF">HDID_LOCUS1234</name>
</gene>
<protein>
    <submittedName>
        <fullName evidence="4">DUF4042 domain-containing protein</fullName>
    </submittedName>
</protein>
<dbReference type="Proteomes" id="UP000274504">
    <property type="component" value="Unassembled WGS sequence"/>
</dbReference>
<reference evidence="4" key="1">
    <citation type="submission" date="2016-04" db="UniProtKB">
        <authorList>
            <consortium name="WormBaseParasite"/>
        </authorList>
    </citation>
    <scope>IDENTIFICATION</scope>
</reference>
<sequence>MLTLISDELFHLASSSQPNQRRIALSSLAAALAASRRGYHAMHLATPSLLPSLLLCRPPGICFLLRWALDRCVSEASCASSVTATDGGVSVAIVGECLRALNNLLVDDQGEALLDEAFDWSTEVRRGAINLTPSEIPRCPQKFRLKVPSPSTSDEGDPDANSDHADVMAADPVGCLFKETSLAARIGWMLSPGPALLLPTDAVAHAIPGLLITAVRHSVDLAFLVFQAPHLIASLIEHFLPLIWDDSVLLSNSDSLTSAYGIPLPRMLKLMRVFAQKSSSLRLALINKWKLVDRCLAYLSHRFASSSKNKIVALLKLEALRCLSVCLQEPETSQRAMELTRSALNDLIVAASETISSNSGNDLSLRIAWTSFFAQTLLPKFTQNFSNDQLKIVRSWAISMLDACSLEVYNIENDRKPITFSSSPVVINVTAQLLKALEMKEHIAKLREKIFTGPTWTRVLNHFIRYQSVLTGFPQRMSQTSVLSTEFGATYITDDANPLFNYNFPRDVIFESSEDGDPLSVLNVSNALPCLPDLGMSVCLFYRGAWAPSNENCEAKETILPAMWWPPPSRSAYFVDVVEPLDLLPRRESKWTNFLPLIEAALTIGGIDLTRWCDRLKGLRVPPVVSKSGFPHGLMAVESSLMGRYLLYLSQEVNDDLWWAAFHLVPCLHFGQEDLFIELLQKIVFPIYDLTPIETSAFSETISNSTVPWPPVHESFSREMKDIYKTLKSRPCCDFILPDDWFYMPILEAYFHHARPPTEKDQSQVYFTTDPETYLINATASLGWIRGLLDQQPLLVRKNVFPRGVTAGGHFSRIICAILACQSAGALCFNVAGAIVAELISLLVPRINFEEVDTSPEVHLPLDLISFYDLYTELLEHYAAVSYASPIFANLILLFLRPAALPVSNYRKALWGEHQATLRSLQISPSEVFLPEDVYKGLFEPIETLPEVLRAYASAVCAGIISLNRQPLITLIALHHLSRNIYLTKTVPIHEEFVKLLGTSLRFLGSRRGTQELIDRLRRYKFPSGRIEKVPLSELVQSNRIPVVVSENFKVEDLMEMYEEEGLPSSRRKKWDEFMGN</sequence>
<feature type="domain" description="RPAP1/MINIYO-like TPR repeats" evidence="1">
    <location>
        <begin position="801"/>
        <end position="985"/>
    </location>
</feature>
<dbReference type="InterPro" id="IPR057989">
    <property type="entry name" value="TPR_RPAP1/MINIYO-like"/>
</dbReference>
<accession>A0A158QCB7</accession>
<evidence type="ECO:0000313" key="4">
    <source>
        <dbReference type="WBParaSite" id="HDID_0000123301-mRNA-1"/>
    </source>
</evidence>
<evidence type="ECO:0000313" key="2">
    <source>
        <dbReference type="EMBL" id="VDL18695.1"/>
    </source>
</evidence>
<dbReference type="AlphaFoldDB" id="A0A158QCB7"/>
<dbReference type="PANTHER" id="PTHR21483">
    <property type="entry name" value="RNA POLYMERASE II-ASSOCIATED PROTEIN 1"/>
    <property type="match status" value="1"/>
</dbReference>
<dbReference type="STRING" id="6216.A0A158QCB7"/>
<dbReference type="WBParaSite" id="HDID_0000123301-mRNA-1">
    <property type="protein sequence ID" value="HDID_0000123301-mRNA-1"/>
    <property type="gene ID" value="HDID_0000123301"/>
</dbReference>
<reference evidence="2 3" key="2">
    <citation type="submission" date="2018-11" db="EMBL/GenBank/DDBJ databases">
        <authorList>
            <consortium name="Pathogen Informatics"/>
        </authorList>
    </citation>
    <scope>NUCLEOTIDE SEQUENCE [LARGE SCALE GENOMIC DNA]</scope>
</reference>
<organism evidence="4">
    <name type="scientific">Hymenolepis diminuta</name>
    <name type="common">Rat tapeworm</name>
    <dbReference type="NCBI Taxonomy" id="6216"/>
    <lineage>
        <taxon>Eukaryota</taxon>
        <taxon>Metazoa</taxon>
        <taxon>Spiralia</taxon>
        <taxon>Lophotrochozoa</taxon>
        <taxon>Platyhelminthes</taxon>
        <taxon>Cestoda</taxon>
        <taxon>Eucestoda</taxon>
        <taxon>Cyclophyllidea</taxon>
        <taxon>Hymenolepididae</taxon>
        <taxon>Hymenolepis</taxon>
    </lineage>
</organism>
<proteinExistence type="predicted"/>
<dbReference type="GO" id="GO:0006366">
    <property type="term" value="P:transcription by RNA polymerase II"/>
    <property type="evidence" value="ECO:0007669"/>
    <property type="project" value="InterPro"/>
</dbReference>
<dbReference type="Pfam" id="PF25766">
    <property type="entry name" value="TPR_RPAP1"/>
    <property type="match status" value="1"/>
</dbReference>
<evidence type="ECO:0000313" key="3">
    <source>
        <dbReference type="Proteomes" id="UP000274504"/>
    </source>
</evidence>
<dbReference type="PANTHER" id="PTHR21483:SF18">
    <property type="entry name" value="RNA POLYMERASE II-ASSOCIATED PROTEIN 1"/>
    <property type="match status" value="1"/>
</dbReference>
<name>A0A158QCB7_HYMDI</name>
<dbReference type="EMBL" id="UYSG01000214">
    <property type="protein sequence ID" value="VDL18695.1"/>
    <property type="molecule type" value="Genomic_DNA"/>
</dbReference>
<evidence type="ECO:0000259" key="1">
    <source>
        <dbReference type="Pfam" id="PF25766"/>
    </source>
</evidence>
<dbReference type="OrthoDB" id="348201at2759"/>